<dbReference type="Proteomes" id="UP001629244">
    <property type="component" value="Unassembled WGS sequence"/>
</dbReference>
<evidence type="ECO:0000313" key="2">
    <source>
        <dbReference type="Proteomes" id="UP001629244"/>
    </source>
</evidence>
<evidence type="ECO:0000313" key="1">
    <source>
        <dbReference type="EMBL" id="MFL9841728.1"/>
    </source>
</evidence>
<name>A0ABW8YRM1_9SPHN</name>
<sequence>MASSEVRLLPNAYIGDSPELPFAELLPTVSRFGINPLHRVWHASFPVLGKHVALDPIVYNRKAHGPRLTVVGTSETIQYPLPLEYRRIDGLSDEVAQLKDYLPRSRLALMQHSFWSIIVREPGLRRLANELHEMGKPLVGDVVQMTPEELARDAYASPREIALLQGVLANADLALGTKIANWSATRQTRGR</sequence>
<dbReference type="RefSeq" id="WP_408078617.1">
    <property type="nucleotide sequence ID" value="NZ_JBELQC010000001.1"/>
</dbReference>
<accession>A0ABW8YRM1</accession>
<comment type="caution">
    <text evidence="1">The sequence shown here is derived from an EMBL/GenBank/DDBJ whole genome shotgun (WGS) entry which is preliminary data.</text>
</comment>
<keyword evidence="2" id="KW-1185">Reference proteome</keyword>
<proteinExistence type="predicted"/>
<dbReference type="EMBL" id="JBELQC010000001">
    <property type="protein sequence ID" value="MFL9841728.1"/>
    <property type="molecule type" value="Genomic_DNA"/>
</dbReference>
<gene>
    <name evidence="1" type="ORF">ABS767_12200</name>
</gene>
<reference evidence="1 2" key="1">
    <citation type="submission" date="2024-06" db="EMBL/GenBank/DDBJ databases">
        <authorList>
            <person name="Kaempfer P."/>
            <person name="Viver T."/>
        </authorList>
    </citation>
    <scope>NUCLEOTIDE SEQUENCE [LARGE SCALE GENOMIC DNA]</scope>
    <source>
        <strain evidence="1 2">ST-64</strain>
    </source>
</reference>
<organism evidence="1 2">
    <name type="scientific">Sphingomonas plantiphila</name>
    <dbReference type="NCBI Taxonomy" id="3163295"/>
    <lineage>
        <taxon>Bacteria</taxon>
        <taxon>Pseudomonadati</taxon>
        <taxon>Pseudomonadota</taxon>
        <taxon>Alphaproteobacteria</taxon>
        <taxon>Sphingomonadales</taxon>
        <taxon>Sphingomonadaceae</taxon>
        <taxon>Sphingomonas</taxon>
    </lineage>
</organism>
<protein>
    <submittedName>
        <fullName evidence="1">Uncharacterized protein</fullName>
    </submittedName>
</protein>